<dbReference type="Pfam" id="PF13848">
    <property type="entry name" value="Thioredoxin_6"/>
    <property type="match status" value="1"/>
</dbReference>
<dbReference type="Pfam" id="PF00085">
    <property type="entry name" value="Thioredoxin"/>
    <property type="match status" value="2"/>
</dbReference>
<accession>A0A8D2PCX5</accession>
<dbReference type="Proteomes" id="UP000694401">
    <property type="component" value="Unassembled WGS sequence"/>
</dbReference>
<dbReference type="GO" id="GO:0006457">
    <property type="term" value="P:protein folding"/>
    <property type="evidence" value="ECO:0007669"/>
    <property type="project" value="TreeGrafter"/>
</dbReference>
<evidence type="ECO:0000256" key="1">
    <source>
        <dbReference type="ARBA" id="ARBA00006347"/>
    </source>
</evidence>
<dbReference type="SUPFAM" id="SSF52833">
    <property type="entry name" value="Thioredoxin-like"/>
    <property type="match status" value="3"/>
</dbReference>
<dbReference type="Gene3D" id="3.40.30.10">
    <property type="entry name" value="Glutaredoxin"/>
    <property type="match status" value="4"/>
</dbReference>
<reference evidence="3" key="2">
    <citation type="submission" date="2025-09" db="UniProtKB">
        <authorList>
            <consortium name="Ensembl"/>
        </authorList>
    </citation>
    <scope>IDENTIFICATION</scope>
</reference>
<dbReference type="AlphaFoldDB" id="A0A8D2PCX5"/>
<evidence type="ECO:0000259" key="2">
    <source>
        <dbReference type="Pfam" id="PF00085"/>
    </source>
</evidence>
<dbReference type="PANTHER" id="PTHR18929:SF58">
    <property type="entry name" value="PROTEIN DISULFIDE-ISOMERASE-LIKE PROTEIN OF THE TESTIS"/>
    <property type="match status" value="1"/>
</dbReference>
<dbReference type="Ensembl" id="ENSZLMT00000013044.1">
    <property type="protein sequence ID" value="ENSZLMP00000012690.1"/>
    <property type="gene ID" value="ENSZLMG00000008866.1"/>
</dbReference>
<name>A0A8D2PCX5_ZOSLA</name>
<dbReference type="InterPro" id="IPR036249">
    <property type="entry name" value="Thioredoxin-like_sf"/>
</dbReference>
<feature type="domain" description="Thioredoxin" evidence="2">
    <location>
        <begin position="24"/>
        <end position="110"/>
    </location>
</feature>
<dbReference type="CDD" id="cd02961">
    <property type="entry name" value="PDI_a_family"/>
    <property type="match status" value="1"/>
</dbReference>
<dbReference type="InterPro" id="IPR013766">
    <property type="entry name" value="Thioredoxin_domain"/>
</dbReference>
<keyword evidence="4" id="KW-1185">Reference proteome</keyword>
<reference evidence="3" key="1">
    <citation type="submission" date="2025-08" db="UniProtKB">
        <authorList>
            <consortium name="Ensembl"/>
        </authorList>
    </citation>
    <scope>IDENTIFICATION</scope>
</reference>
<comment type="similarity">
    <text evidence="1">Belongs to the protein disulfide isomerase family.</text>
</comment>
<sequence length="450" mass="51404">SEEKSFVLYNKRNFKRQSISISIKIGAFFNPSCKNEKLQNLSEEFAEAARQLKKEAPRIQFGKIDVTHQHDLRKEFNIQAFPTVKFFVNGTEAKHYVATRKASTFITWVKRRTGPSTVLINSTDQAEAIIKADDFAVIGFFRVIIWKAQKAARDVPEMPFGMTVSEDVCANYAVGYGKASGADVESFVSQTSVKIFDVPVENHILLFTPANSEAFNEIYENYQSAAAEFRGKILFVLVDTDEARNGRIFEYFRIRDIDVPAVRILNLTSDARYKMPADEVTVENIKEFCQSYLNGKAKQHLPSEKIPQDWDKMPVKVLVGKNFNSIIFNKTMTVFVMFYAPWSHECRKLLPIWDKLGEQYESHKDIMIAKIDVTANDILSVGMDRYPFFTLFPAGADFQVRSSWAGLWRHSCTPRLCLHATCTCMCIYVTGRKELFQEESFGPFLLSTGF</sequence>
<protein>
    <recommendedName>
        <fullName evidence="2">Thioredoxin domain-containing protein</fullName>
    </recommendedName>
</protein>
<dbReference type="CDD" id="cd02982">
    <property type="entry name" value="PDI_b'_family"/>
    <property type="match status" value="1"/>
</dbReference>
<dbReference type="GO" id="GO:0005783">
    <property type="term" value="C:endoplasmic reticulum"/>
    <property type="evidence" value="ECO:0007669"/>
    <property type="project" value="TreeGrafter"/>
</dbReference>
<dbReference type="FunFam" id="3.40.30.10:FF:000191">
    <property type="entry name" value="Protein disulfide isomerase like, testis expressed"/>
    <property type="match status" value="1"/>
</dbReference>
<proteinExistence type="inferred from homology"/>
<evidence type="ECO:0000313" key="3">
    <source>
        <dbReference type="Ensembl" id="ENSZLMP00000012690.1"/>
    </source>
</evidence>
<evidence type="ECO:0000313" key="4">
    <source>
        <dbReference type="Proteomes" id="UP000694401"/>
    </source>
</evidence>
<organism evidence="3 4">
    <name type="scientific">Zosterops lateralis melanops</name>
    <dbReference type="NCBI Taxonomy" id="1220523"/>
    <lineage>
        <taxon>Eukaryota</taxon>
        <taxon>Metazoa</taxon>
        <taxon>Chordata</taxon>
        <taxon>Craniata</taxon>
        <taxon>Vertebrata</taxon>
        <taxon>Euteleostomi</taxon>
        <taxon>Archelosauria</taxon>
        <taxon>Archosauria</taxon>
        <taxon>Dinosauria</taxon>
        <taxon>Saurischia</taxon>
        <taxon>Theropoda</taxon>
        <taxon>Coelurosauria</taxon>
        <taxon>Aves</taxon>
        <taxon>Neognathae</taxon>
        <taxon>Neoaves</taxon>
        <taxon>Telluraves</taxon>
        <taxon>Australaves</taxon>
        <taxon>Passeriformes</taxon>
        <taxon>Sylvioidea</taxon>
        <taxon>Zosteropidae</taxon>
        <taxon>Zosterops</taxon>
    </lineage>
</organism>
<dbReference type="PANTHER" id="PTHR18929">
    <property type="entry name" value="PROTEIN DISULFIDE ISOMERASE"/>
    <property type="match status" value="1"/>
</dbReference>
<feature type="domain" description="Thioredoxin" evidence="2">
    <location>
        <begin position="315"/>
        <end position="396"/>
    </location>
</feature>